<name>A0A084FUG1_PSEDA</name>
<evidence type="ECO:0000256" key="2">
    <source>
        <dbReference type="SAM" id="Phobius"/>
    </source>
</evidence>
<dbReference type="KEGG" id="sapo:SAPIO_CDS10750"/>
<sequence length="698" mass="76735">MAAQNQREDVPEKVQRQTGTLEERRIRALDHQDSSAESESMPFIGSGLASMNRGGDVSPSLHPATISADPIGSIYNDKPTAARPLWRIWWLEILFLGLSLALFASIVIVLAKFDQQGLPDWPQSITLNTFLALSTTLSKAAFMVPVSIAISQAKWTWFLEERPLHDFSILDQSSRGVWGSLILLWRVRFRHFIALGALLTIAGILTSPVSQLAIRYPVRDVVALGEEATARTTWRMKAQGDGLSLATTLAMRMALAEDTTNFMTPISPRATVCSTGNCTFDQYPSLGVCMKTTNITSLLEIEKFEDPPEGTLMMGNALGSLAVPGQTIWNVSLPVGNRMVHQSPASFYTDMLNGNNTLGFANDTNLLQTRVASFIIIHTIPTDAASLADIAANRTVAGSIYGFRHEAHEFLFHLCVQTYETAVHAGLEHTRMVSELAIPVEPTGDVFLDIDCGTLLGDIAYACKGNESRWDEVLDLERPASIATKKVNRTDEEAGFNINYAAMESMASQMKSAMEGYGRLLPDDTMQVFGGDFPFALLDEVILDLEHLTNSTRLHTRITNMYMNVAIALSFMMRGNIPKVGVRGSHNVTGQAWKEASYVDISWGWVSYLAVEIILAIGFVAVTIFTSTAGGDRLRDLKESSLAPLTALSPECRSMMGGEIQPADELERIARRLRVKLWENEIVPIKVEEPLASSRSPS</sequence>
<evidence type="ECO:0000256" key="1">
    <source>
        <dbReference type="SAM" id="MobiDB-lite"/>
    </source>
</evidence>
<evidence type="ECO:0000313" key="4">
    <source>
        <dbReference type="Proteomes" id="UP000028545"/>
    </source>
</evidence>
<feature type="transmembrane region" description="Helical" evidence="2">
    <location>
        <begin position="605"/>
        <end position="625"/>
    </location>
</feature>
<keyword evidence="2" id="KW-0812">Transmembrane</keyword>
<dbReference type="VEuPathDB" id="FungiDB:SAPIO_CDS10750"/>
<feature type="region of interest" description="Disordered" evidence="1">
    <location>
        <begin position="1"/>
        <end position="40"/>
    </location>
</feature>
<dbReference type="PANTHER" id="PTHR35394">
    <property type="entry name" value="DUF3176 DOMAIN-CONTAINING PROTEIN"/>
    <property type="match status" value="1"/>
</dbReference>
<keyword evidence="2" id="KW-0472">Membrane</keyword>
<dbReference type="PANTHER" id="PTHR35394:SF5">
    <property type="entry name" value="DUF3176 DOMAIN-CONTAINING PROTEIN"/>
    <property type="match status" value="1"/>
</dbReference>
<dbReference type="GeneID" id="27719978"/>
<feature type="transmembrane region" description="Helical" evidence="2">
    <location>
        <begin position="192"/>
        <end position="214"/>
    </location>
</feature>
<dbReference type="InterPro" id="IPR021514">
    <property type="entry name" value="DUF3176"/>
</dbReference>
<dbReference type="RefSeq" id="XP_016638522.1">
    <property type="nucleotide sequence ID" value="XM_016784292.1"/>
</dbReference>
<dbReference type="EMBL" id="JOWA01000176">
    <property type="protein sequence ID" value="KEZ38723.1"/>
    <property type="molecule type" value="Genomic_DNA"/>
</dbReference>
<protein>
    <submittedName>
        <fullName evidence="3">Uncharacterized protein</fullName>
    </submittedName>
</protein>
<accession>A0A084FUG1</accession>
<gene>
    <name evidence="3" type="ORF">SAPIO_CDS10750</name>
</gene>
<keyword evidence="2" id="KW-1133">Transmembrane helix</keyword>
<feature type="transmembrane region" description="Helical" evidence="2">
    <location>
        <begin position="88"/>
        <end position="110"/>
    </location>
</feature>
<organism evidence="3 4">
    <name type="scientific">Pseudallescheria apiosperma</name>
    <name type="common">Scedosporium apiospermum</name>
    <dbReference type="NCBI Taxonomy" id="563466"/>
    <lineage>
        <taxon>Eukaryota</taxon>
        <taxon>Fungi</taxon>
        <taxon>Dikarya</taxon>
        <taxon>Ascomycota</taxon>
        <taxon>Pezizomycotina</taxon>
        <taxon>Sordariomycetes</taxon>
        <taxon>Hypocreomycetidae</taxon>
        <taxon>Microascales</taxon>
        <taxon>Microascaceae</taxon>
        <taxon>Scedosporium</taxon>
    </lineage>
</organism>
<reference evidence="3 4" key="1">
    <citation type="journal article" date="2014" name="Genome Announc.">
        <title>Draft genome sequence of the pathogenic fungus Scedosporium apiospermum.</title>
        <authorList>
            <person name="Vandeputte P."/>
            <person name="Ghamrawi S."/>
            <person name="Rechenmann M."/>
            <person name="Iltis A."/>
            <person name="Giraud S."/>
            <person name="Fleury M."/>
            <person name="Thornton C."/>
            <person name="Delhaes L."/>
            <person name="Meyer W."/>
            <person name="Papon N."/>
            <person name="Bouchara J.P."/>
        </authorList>
    </citation>
    <scope>NUCLEOTIDE SEQUENCE [LARGE SCALE GENOMIC DNA]</scope>
    <source>
        <strain evidence="3 4">IHEM 14462</strain>
    </source>
</reference>
<evidence type="ECO:0000313" key="3">
    <source>
        <dbReference type="EMBL" id="KEZ38723.1"/>
    </source>
</evidence>
<feature type="transmembrane region" description="Helical" evidence="2">
    <location>
        <begin position="130"/>
        <end position="150"/>
    </location>
</feature>
<feature type="compositionally biased region" description="Basic and acidic residues" evidence="1">
    <location>
        <begin position="1"/>
        <end position="34"/>
    </location>
</feature>
<comment type="caution">
    <text evidence="3">The sequence shown here is derived from an EMBL/GenBank/DDBJ whole genome shotgun (WGS) entry which is preliminary data.</text>
</comment>
<keyword evidence="4" id="KW-1185">Reference proteome</keyword>
<dbReference type="OrthoDB" id="5242705at2759"/>
<dbReference type="Proteomes" id="UP000028545">
    <property type="component" value="Unassembled WGS sequence"/>
</dbReference>
<proteinExistence type="predicted"/>
<dbReference type="Pfam" id="PF11374">
    <property type="entry name" value="DUF3176"/>
    <property type="match status" value="1"/>
</dbReference>
<dbReference type="HOGENOM" id="CLU_015092_5_0_1"/>
<dbReference type="OMA" id="VTGQAWK"/>
<dbReference type="AlphaFoldDB" id="A0A084FUG1"/>